<dbReference type="PRINTS" id="PR01469">
    <property type="entry name" value="CARBMTKINASE"/>
</dbReference>
<dbReference type="InterPro" id="IPR001048">
    <property type="entry name" value="Asp/Glu/Uridylate_kinase"/>
</dbReference>
<comment type="similarity">
    <text evidence="1 4">Belongs to the carbamate kinase family.</text>
</comment>
<dbReference type="Proteomes" id="UP000809273">
    <property type="component" value="Unassembled WGS sequence"/>
</dbReference>
<dbReference type="InterPro" id="IPR003964">
    <property type="entry name" value="Carb_kinase"/>
</dbReference>
<dbReference type="PANTHER" id="PTHR30409:SF1">
    <property type="entry name" value="CARBAMATE KINASE-RELATED"/>
    <property type="match status" value="1"/>
</dbReference>
<keyword evidence="2 4" id="KW-0808">Transferase</keyword>
<evidence type="ECO:0000256" key="2">
    <source>
        <dbReference type="ARBA" id="ARBA00022679"/>
    </source>
</evidence>
<comment type="caution">
    <text evidence="6">The sequence shown here is derived from an EMBL/GenBank/DDBJ whole genome shotgun (WGS) entry which is preliminary data.</text>
</comment>
<protein>
    <recommendedName>
        <fullName evidence="4">Carbamate kinase</fullName>
    </recommendedName>
</protein>
<name>A0A9D8KCT4_9DELT</name>
<dbReference type="PANTHER" id="PTHR30409">
    <property type="entry name" value="CARBAMATE KINASE"/>
    <property type="match status" value="1"/>
</dbReference>
<dbReference type="InterPro" id="IPR036393">
    <property type="entry name" value="AceGlu_kinase-like_sf"/>
</dbReference>
<gene>
    <name evidence="6" type="ORF">JW984_03965</name>
</gene>
<evidence type="ECO:0000256" key="4">
    <source>
        <dbReference type="PIRNR" id="PIRNR000723"/>
    </source>
</evidence>
<evidence type="ECO:0000259" key="5">
    <source>
        <dbReference type="Pfam" id="PF00696"/>
    </source>
</evidence>
<dbReference type="GO" id="GO:0008804">
    <property type="term" value="F:carbamate kinase activity"/>
    <property type="evidence" value="ECO:0007669"/>
    <property type="project" value="InterPro"/>
</dbReference>
<dbReference type="AlphaFoldDB" id="A0A9D8KCT4"/>
<dbReference type="PIRSF" id="PIRSF000723">
    <property type="entry name" value="Carbamate_kin"/>
    <property type="match status" value="1"/>
</dbReference>
<dbReference type="CDD" id="cd04235">
    <property type="entry name" value="AAK_CK"/>
    <property type="match status" value="1"/>
</dbReference>
<evidence type="ECO:0000313" key="7">
    <source>
        <dbReference type="Proteomes" id="UP000809273"/>
    </source>
</evidence>
<proteinExistence type="inferred from homology"/>
<reference evidence="6" key="1">
    <citation type="journal article" date="2021" name="Environ. Microbiol.">
        <title>Genomic characterization of three novel Desulfobacterota classes expand the metabolic and phylogenetic diversity of the phylum.</title>
        <authorList>
            <person name="Murphy C.L."/>
            <person name="Biggerstaff J."/>
            <person name="Eichhorn A."/>
            <person name="Ewing E."/>
            <person name="Shahan R."/>
            <person name="Soriano D."/>
            <person name="Stewart S."/>
            <person name="VanMol K."/>
            <person name="Walker R."/>
            <person name="Walters P."/>
            <person name="Elshahed M.S."/>
            <person name="Youssef N.H."/>
        </authorList>
    </citation>
    <scope>NUCLEOTIDE SEQUENCE</scope>
    <source>
        <strain evidence="6">Zod_Metabat.24</strain>
    </source>
</reference>
<evidence type="ECO:0000313" key="6">
    <source>
        <dbReference type="EMBL" id="MBN1572334.1"/>
    </source>
</evidence>
<dbReference type="Pfam" id="PF00696">
    <property type="entry name" value="AA_kinase"/>
    <property type="match status" value="1"/>
</dbReference>
<dbReference type="GO" id="GO:0005829">
    <property type="term" value="C:cytosol"/>
    <property type="evidence" value="ECO:0007669"/>
    <property type="project" value="TreeGrafter"/>
</dbReference>
<dbReference type="SUPFAM" id="SSF53633">
    <property type="entry name" value="Carbamate kinase-like"/>
    <property type="match status" value="1"/>
</dbReference>
<evidence type="ECO:0000256" key="1">
    <source>
        <dbReference type="ARBA" id="ARBA00011066"/>
    </source>
</evidence>
<dbReference type="NCBIfam" id="NF009007">
    <property type="entry name" value="PRK12352.1"/>
    <property type="match status" value="1"/>
</dbReference>
<organism evidence="6 7">
    <name type="scientific">Candidatus Zymogenus saltonus</name>
    <dbReference type="NCBI Taxonomy" id="2844893"/>
    <lineage>
        <taxon>Bacteria</taxon>
        <taxon>Deltaproteobacteria</taxon>
        <taxon>Candidatus Zymogenia</taxon>
        <taxon>Candidatus Zymogeniales</taxon>
        <taxon>Candidatus Zymogenaceae</taxon>
        <taxon>Candidatus Zymogenus</taxon>
    </lineage>
</organism>
<dbReference type="GO" id="GO:0019546">
    <property type="term" value="P:L-arginine deiminase pathway"/>
    <property type="evidence" value="ECO:0007669"/>
    <property type="project" value="TreeGrafter"/>
</dbReference>
<dbReference type="EMBL" id="JAFGIX010000019">
    <property type="protein sequence ID" value="MBN1572334.1"/>
    <property type="molecule type" value="Genomic_DNA"/>
</dbReference>
<dbReference type="Gene3D" id="3.40.1160.10">
    <property type="entry name" value="Acetylglutamate kinase-like"/>
    <property type="match status" value="1"/>
</dbReference>
<keyword evidence="3 4" id="KW-0418">Kinase</keyword>
<dbReference type="FunFam" id="3.40.1160.10:FF:000007">
    <property type="entry name" value="Carbamate kinase"/>
    <property type="match status" value="1"/>
</dbReference>
<feature type="domain" description="Aspartate/glutamate/uridylate kinase" evidence="5">
    <location>
        <begin position="8"/>
        <end position="292"/>
    </location>
</feature>
<reference evidence="6" key="2">
    <citation type="submission" date="2021-01" db="EMBL/GenBank/DDBJ databases">
        <authorList>
            <person name="Hahn C.R."/>
            <person name="Youssef N.H."/>
            <person name="Elshahed M."/>
        </authorList>
    </citation>
    <scope>NUCLEOTIDE SEQUENCE</scope>
    <source>
        <strain evidence="6">Zod_Metabat.24</strain>
    </source>
</reference>
<sequence>MDGTGGGKRAVVALGGNAIIREGEEGRIDQQFRNTRISLSGVVRLIKEGWEVLITHGNGPQVGNRLLSNEMAHEMVPNLPLGVLCGDTEGAMGYMIQQSLVNKLIYHSIKSSVVTVITQTEVDIDDMSMRNPTKPIGPFYSKEESEKLEREEGWRFVEDSGRGYRQVVPSPYPIDIIEIDVIKSLLGMGVIVIALGGGGIPVMRQPDGTLEGVDGIIDKDLASSLAGRKIGASLFVMVTGVEKVALNYGKPNQKNIDKMTVSEAVGYLDGGHFPPGSMGPKIRAAVEFLEGGEGGEGSGVIITSPEGLSGAVFGGAGTTIVKD</sequence>
<evidence type="ECO:0000256" key="3">
    <source>
        <dbReference type="ARBA" id="ARBA00022777"/>
    </source>
</evidence>
<accession>A0A9D8KCT4</accession>